<evidence type="ECO:0000313" key="3">
    <source>
        <dbReference type="EMBL" id="JAQ11234.1"/>
    </source>
</evidence>
<dbReference type="EMBL" id="GDHC01007395">
    <property type="protein sequence ID" value="JAQ11234.1"/>
    <property type="molecule type" value="Transcribed_RNA"/>
</dbReference>
<gene>
    <name evidence="3" type="ORF">g.40754</name>
</gene>
<evidence type="ECO:0000256" key="1">
    <source>
        <dbReference type="SAM" id="MobiDB-lite"/>
    </source>
</evidence>
<proteinExistence type="predicted"/>
<dbReference type="EMBL" id="GBRD01015817">
    <property type="protein sequence ID" value="JAG50009.1"/>
    <property type="molecule type" value="Transcribed_RNA"/>
</dbReference>
<dbReference type="AlphaFoldDB" id="A0A0K8SA48"/>
<organism evidence="2">
    <name type="scientific">Lygus hesperus</name>
    <name type="common">Western plant bug</name>
    <dbReference type="NCBI Taxonomy" id="30085"/>
    <lineage>
        <taxon>Eukaryota</taxon>
        <taxon>Metazoa</taxon>
        <taxon>Ecdysozoa</taxon>
        <taxon>Arthropoda</taxon>
        <taxon>Hexapoda</taxon>
        <taxon>Insecta</taxon>
        <taxon>Pterygota</taxon>
        <taxon>Neoptera</taxon>
        <taxon>Paraneoptera</taxon>
        <taxon>Hemiptera</taxon>
        <taxon>Heteroptera</taxon>
        <taxon>Panheteroptera</taxon>
        <taxon>Cimicomorpha</taxon>
        <taxon>Miridae</taxon>
        <taxon>Mirini</taxon>
        <taxon>Lygus</taxon>
    </lineage>
</organism>
<sequence>MMGQQRTGLRMLAGMWRRFHKQTPMCQNRTQQIGCVSGGNSRPLPPSTPTASPNIQPIRNFSLIPGKGDCKKKEQASKCPKCPKPKAEGPKGGCCPHPPPACASVCRSCPPEKKPSCPLPTRPPQPCHCPLVMEVKHKPGQCPGPCDEEKKDC</sequence>
<reference evidence="2" key="1">
    <citation type="submission" date="2014-09" db="EMBL/GenBank/DDBJ databases">
        <authorList>
            <person name="Magalhaes I.L.F."/>
            <person name="Oliveira U."/>
            <person name="Santos F.R."/>
            <person name="Vidigal T.H.D.A."/>
            <person name="Brescovit A.D."/>
            <person name="Santos A.J."/>
        </authorList>
    </citation>
    <scope>NUCLEOTIDE SEQUENCE</scope>
</reference>
<name>A0A0K8SA48_LYGHE</name>
<protein>
    <submittedName>
        <fullName evidence="2">Uncharacterized protein</fullName>
    </submittedName>
</protein>
<feature type="region of interest" description="Disordered" evidence="1">
    <location>
        <begin position="66"/>
        <end position="92"/>
    </location>
</feature>
<accession>A0A0K8SA48</accession>
<reference evidence="3" key="2">
    <citation type="journal article" date="2016" name="Gigascience">
        <title>De novo construction of an expanded transcriptome assembly for the western tarnished plant bug, Lygus hesperus.</title>
        <authorList>
            <person name="Tassone E.E."/>
            <person name="Geib S.M."/>
            <person name="Hall B."/>
            <person name="Fabrick J.A."/>
            <person name="Brent C.S."/>
            <person name="Hull J.J."/>
        </authorList>
    </citation>
    <scope>NUCLEOTIDE SEQUENCE</scope>
</reference>
<evidence type="ECO:0000313" key="2">
    <source>
        <dbReference type="EMBL" id="JAG50009.1"/>
    </source>
</evidence>